<feature type="compositionally biased region" description="Basic and acidic residues" evidence="1">
    <location>
        <begin position="113"/>
        <end position="143"/>
    </location>
</feature>
<organism evidence="3 4">
    <name type="scientific">Candidatus Harrisonbacteria bacterium RIFCSPLOWO2_01_FULL_44_18</name>
    <dbReference type="NCBI Taxonomy" id="1798407"/>
    <lineage>
        <taxon>Bacteria</taxon>
        <taxon>Candidatus Harrisoniibacteriota</taxon>
    </lineage>
</organism>
<evidence type="ECO:0000313" key="3">
    <source>
        <dbReference type="EMBL" id="OGY65867.1"/>
    </source>
</evidence>
<dbReference type="EMBL" id="MHJJ01000006">
    <property type="protein sequence ID" value="OGY65867.1"/>
    <property type="molecule type" value="Genomic_DNA"/>
</dbReference>
<proteinExistence type="predicted"/>
<evidence type="ECO:0000313" key="4">
    <source>
        <dbReference type="Proteomes" id="UP000177942"/>
    </source>
</evidence>
<name>A0A1G1ZPX2_9BACT</name>
<keyword evidence="2" id="KW-0472">Membrane</keyword>
<feature type="transmembrane region" description="Helical" evidence="2">
    <location>
        <begin position="159"/>
        <end position="178"/>
    </location>
</feature>
<accession>A0A1G1ZPX2</accession>
<protein>
    <submittedName>
        <fullName evidence="3">Uncharacterized protein</fullName>
    </submittedName>
</protein>
<sequence>MKKIYTNKSDEVALVAEKIIDSDSKEIVLNIPKFSHLADSLSNFHLIKREAEALGKKIIIESVDDRVVELAEMSGLDAINPFFAKSQKQFSDIAAPGTKRGMDPARRNVTRGMEEVRGEQMKSSKKEEKIKEVVEEPEKESQKTRKQWKMPSFKIPGRAAIFVGASLIVAALAVLFAVKVLPRAEIKIVTQKTNWAYKDSVAAEKSTAVIDAAAAKIPGQVFVQKKNAQISFRATGKKKVEKAAGGAMIVYNAYSSDPQPLVARTRFVTPDGKVFRLTANITVPGAKIVEGKIVPSNIETQVVADKPGEDYNIGPVNYFSIPGFKDTPKYAGFYGETKKSMSGGFIGEVAYPTEGDIKKAETETAKTLEDAAKIALFAQAPKEFKAIEGASRFDLTKQEVNSEVDESGNFGVFVEGEMELVAFREEDVLSMLAGRVKKELGEDYKFNSSELTYGVARGDFGAGKITFPIDFKGVAARQVDVELLRERVLGKSEIDLKSLIFALPGLESAQISLWPFWVKKVPNDKNKVKIVIE</sequence>
<reference evidence="3 4" key="1">
    <citation type="journal article" date="2016" name="Nat. Commun.">
        <title>Thousands of microbial genomes shed light on interconnected biogeochemical processes in an aquifer system.</title>
        <authorList>
            <person name="Anantharaman K."/>
            <person name="Brown C.T."/>
            <person name="Hug L.A."/>
            <person name="Sharon I."/>
            <person name="Castelle C.J."/>
            <person name="Probst A.J."/>
            <person name="Thomas B.C."/>
            <person name="Singh A."/>
            <person name="Wilkins M.J."/>
            <person name="Karaoz U."/>
            <person name="Brodie E.L."/>
            <person name="Williams K.H."/>
            <person name="Hubbard S.S."/>
            <person name="Banfield J.F."/>
        </authorList>
    </citation>
    <scope>NUCLEOTIDE SEQUENCE [LARGE SCALE GENOMIC DNA]</scope>
</reference>
<feature type="region of interest" description="Disordered" evidence="1">
    <location>
        <begin position="113"/>
        <end position="145"/>
    </location>
</feature>
<evidence type="ECO:0000256" key="2">
    <source>
        <dbReference type="SAM" id="Phobius"/>
    </source>
</evidence>
<dbReference type="AlphaFoldDB" id="A0A1G1ZPX2"/>
<dbReference type="STRING" id="1798407.A3A16_02280"/>
<keyword evidence="2" id="KW-0812">Transmembrane</keyword>
<dbReference type="Proteomes" id="UP000177942">
    <property type="component" value="Unassembled WGS sequence"/>
</dbReference>
<gene>
    <name evidence="3" type="ORF">A3A16_02280</name>
</gene>
<keyword evidence="2" id="KW-1133">Transmembrane helix</keyword>
<comment type="caution">
    <text evidence="3">The sequence shown here is derived from an EMBL/GenBank/DDBJ whole genome shotgun (WGS) entry which is preliminary data.</text>
</comment>
<evidence type="ECO:0000256" key="1">
    <source>
        <dbReference type="SAM" id="MobiDB-lite"/>
    </source>
</evidence>